<comment type="caution">
    <text evidence="1">The sequence shown here is derived from an EMBL/GenBank/DDBJ whole genome shotgun (WGS) entry which is preliminary data.</text>
</comment>
<reference evidence="1 2" key="2">
    <citation type="submission" date="2007-09" db="EMBL/GenBank/DDBJ databases">
        <title>Draft genome sequence of Clostridium bolteae (ATCC BAA-613).</title>
        <authorList>
            <person name="Sudarsanam P."/>
            <person name="Ley R."/>
            <person name="Guruge J."/>
            <person name="Turnbaugh P.J."/>
            <person name="Mahowald M."/>
            <person name="Liep D."/>
            <person name="Gordon J."/>
        </authorList>
    </citation>
    <scope>NUCLEOTIDE SEQUENCE [LARGE SCALE GENOMIC DNA]</scope>
    <source>
        <strain evidence="2">ATCC BAA-613 / DSM 15670 / CCUG 46953 / JCM 12243 / WAL 16351</strain>
    </source>
</reference>
<dbReference type="EMBL" id="ABCC02000020">
    <property type="protein sequence ID" value="EDP17912.1"/>
    <property type="molecule type" value="Genomic_DNA"/>
</dbReference>
<organism evidence="1 2">
    <name type="scientific">Enterocloster bolteae (strain ATCC BAA-613 / DSM 15670 / CCUG 46953 / JCM 12243 / WAL 16351)</name>
    <name type="common">Clostridium bolteae</name>
    <dbReference type="NCBI Taxonomy" id="411902"/>
    <lineage>
        <taxon>Bacteria</taxon>
        <taxon>Bacillati</taxon>
        <taxon>Bacillota</taxon>
        <taxon>Clostridia</taxon>
        <taxon>Lachnospirales</taxon>
        <taxon>Lachnospiraceae</taxon>
        <taxon>Enterocloster</taxon>
    </lineage>
</organism>
<name>A8RMB7_ENTBW</name>
<sequence length="34" mass="4328">MMEDRRELLRKIPKIDEVLQDERLFFLRKVRPEQ</sequence>
<gene>
    <name evidence="1" type="ORF">CLOBOL_01864</name>
</gene>
<evidence type="ECO:0000313" key="1">
    <source>
        <dbReference type="EMBL" id="EDP17912.1"/>
    </source>
</evidence>
<dbReference type="HOGENOM" id="CLU_3372938_0_0_9"/>
<dbReference type="Proteomes" id="UP000005396">
    <property type="component" value="Unassembled WGS sequence"/>
</dbReference>
<dbReference type="PaxDb" id="411902-CLOBOL_01864"/>
<protein>
    <submittedName>
        <fullName evidence="1">Uncharacterized protein</fullName>
    </submittedName>
</protein>
<evidence type="ECO:0000313" key="2">
    <source>
        <dbReference type="Proteomes" id="UP000005396"/>
    </source>
</evidence>
<reference evidence="1 2" key="1">
    <citation type="submission" date="2007-08" db="EMBL/GenBank/DDBJ databases">
        <authorList>
            <person name="Fulton L."/>
            <person name="Clifton S."/>
            <person name="Fulton B."/>
            <person name="Xu J."/>
            <person name="Minx P."/>
            <person name="Pepin K.H."/>
            <person name="Johnson M."/>
            <person name="Thiruvilangam P."/>
            <person name="Bhonagiri V."/>
            <person name="Nash W.E."/>
            <person name="Mardis E.R."/>
            <person name="Wilson R.K."/>
        </authorList>
    </citation>
    <scope>NUCLEOTIDE SEQUENCE [LARGE SCALE GENOMIC DNA]</scope>
    <source>
        <strain evidence="2">ATCC BAA-613 / DSM 15670 / CCUG 46953 / JCM 12243 / WAL 16351</strain>
    </source>
</reference>
<proteinExistence type="predicted"/>
<dbReference type="AlphaFoldDB" id="A8RMB7"/>
<accession>A8RMB7</accession>